<keyword evidence="2" id="KW-1185">Reference proteome</keyword>
<reference evidence="1 2" key="1">
    <citation type="submission" date="2021-07" db="EMBL/GenBank/DDBJ databases">
        <title>A novel phosphonate cluster across the Pantoea species complex is important for pathogenicity in onion.</title>
        <authorList>
            <person name="Zhao M."/>
            <person name="Stice S."/>
            <person name="Shin G.Y."/>
            <person name="Coutinho T."/>
            <person name="Gitaitis R."/>
            <person name="Kvitko B."/>
            <person name="Dutta B."/>
        </authorList>
    </citation>
    <scope>NUCLEOTIDE SEQUENCE [LARGE SCALE GENOMIC DNA]</scope>
    <source>
        <strain evidence="1 2">BD 382</strain>
    </source>
</reference>
<name>A0ABS6V8H8_9GAMM</name>
<accession>A0ABS6V8H8</accession>
<dbReference type="Proteomes" id="UP001197236">
    <property type="component" value="Unassembled WGS sequence"/>
</dbReference>
<dbReference type="EMBL" id="JAHVXZ010000001">
    <property type="protein sequence ID" value="MBW1255611.1"/>
    <property type="molecule type" value="Genomic_DNA"/>
</dbReference>
<gene>
    <name evidence="1" type="ORF">KYI95_00055</name>
</gene>
<organism evidence="1 2">
    <name type="scientific">Pantoea allii</name>
    <dbReference type="NCBI Taxonomy" id="574096"/>
    <lineage>
        <taxon>Bacteria</taxon>
        <taxon>Pseudomonadati</taxon>
        <taxon>Pseudomonadota</taxon>
        <taxon>Gammaproteobacteria</taxon>
        <taxon>Enterobacterales</taxon>
        <taxon>Erwiniaceae</taxon>
        <taxon>Pantoea</taxon>
    </lineage>
</organism>
<evidence type="ECO:0000313" key="1">
    <source>
        <dbReference type="EMBL" id="MBW1255611.1"/>
    </source>
</evidence>
<comment type="caution">
    <text evidence="1">The sequence shown here is derived from an EMBL/GenBank/DDBJ whole genome shotgun (WGS) entry which is preliminary data.</text>
</comment>
<dbReference type="RefSeq" id="WP_218994404.1">
    <property type="nucleotide sequence ID" value="NZ_JAHVXU010000001.1"/>
</dbReference>
<protein>
    <submittedName>
        <fullName evidence="1">Uncharacterized protein</fullName>
    </submittedName>
</protein>
<sequence length="160" mass="17893">MSCKKVNTWNEFQRHHRGNFETSTDAAKAYHNLIKEQSPWPLNEPPSHATIIPGVRIKMAVSPGQPSTRPGGFATFDEIPNKPFVRNELGVKNAWKPDIDRVITYEVVKPLPVKIGTVGPQIDKGAGAYLEGGKSQVEMLVPYDQRMDYLKVIEEKPIGN</sequence>
<evidence type="ECO:0000313" key="2">
    <source>
        <dbReference type="Proteomes" id="UP001197236"/>
    </source>
</evidence>
<proteinExistence type="predicted"/>